<organism evidence="1 2">
    <name type="scientific">Pedobacter soli</name>
    <dbReference type="NCBI Taxonomy" id="390242"/>
    <lineage>
        <taxon>Bacteria</taxon>
        <taxon>Pseudomonadati</taxon>
        <taxon>Bacteroidota</taxon>
        <taxon>Sphingobacteriia</taxon>
        <taxon>Sphingobacteriales</taxon>
        <taxon>Sphingobacteriaceae</taxon>
        <taxon>Pedobacter</taxon>
    </lineage>
</organism>
<dbReference type="Pfam" id="PF14307">
    <property type="entry name" value="Glyco_tran_WbsX"/>
    <property type="match status" value="1"/>
</dbReference>
<dbReference type="EMBL" id="FMZH01000007">
    <property type="protein sequence ID" value="SDD72704.1"/>
    <property type="molecule type" value="Genomic_DNA"/>
</dbReference>
<dbReference type="CDD" id="cd11579">
    <property type="entry name" value="Glyco_tran_WbsX"/>
    <property type="match status" value="1"/>
</dbReference>
<evidence type="ECO:0000313" key="2">
    <source>
        <dbReference type="Proteomes" id="UP000199455"/>
    </source>
</evidence>
<dbReference type="GO" id="GO:0016740">
    <property type="term" value="F:transferase activity"/>
    <property type="evidence" value="ECO:0007669"/>
    <property type="project" value="UniProtKB-KW"/>
</dbReference>
<keyword evidence="2" id="KW-1185">Reference proteome</keyword>
<gene>
    <name evidence="1" type="ORF">SAMN04488024_107212</name>
</gene>
<dbReference type="STRING" id="390242.SAMN04488024_107212"/>
<dbReference type="PANTHER" id="PTHR41244">
    <property type="entry name" value="RHAMNAN SYNTHESIS F"/>
    <property type="match status" value="1"/>
</dbReference>
<dbReference type="InterPro" id="IPR032719">
    <property type="entry name" value="WbsX"/>
</dbReference>
<sequence>MGAGVDKIRAIAFYLPQYHPIPENDQWWGKGFTEWTNVAKARPLFKGHYQPHVPASLGFYDLRLNEARVAQADLAKQYGIEGFCYWHYWFGNGKRLLERPFNEVLSSGSPNFPFCIGWANESWSGIWHGNPSKILIEQTYPGKQDYIDHFNYLLTAFRDERYIKVDDKPLFFIYSPDKIPDLIGFTNLFRKLATENGLKGLYIVANTSDEEWDPKLNGCDAVNLNLLGNLYHKIPNSKHYLYKKLRNQLHKSGLAYHFHKWIKRPLRLYKYAEAIPFLTRAKNKDFESFPCIVPNWDNSPRSGLNGLILRDSTPELFRIHLRDNINLVKNSDPQKRIIFLKSWNEWAEGNHLEPDLKFGLQYLEVLQEEIYGHDQGI</sequence>
<name>A0A1G6X3S2_9SPHI</name>
<keyword evidence="1" id="KW-0808">Transferase</keyword>
<proteinExistence type="predicted"/>
<dbReference type="RefSeq" id="WP_090770490.1">
    <property type="nucleotide sequence ID" value="NZ_FMZH01000007.1"/>
</dbReference>
<dbReference type="Gene3D" id="3.20.20.80">
    <property type="entry name" value="Glycosidases"/>
    <property type="match status" value="1"/>
</dbReference>
<accession>A0A1G6X3S2</accession>
<evidence type="ECO:0000313" key="1">
    <source>
        <dbReference type="EMBL" id="SDD72704.1"/>
    </source>
</evidence>
<dbReference type="PANTHER" id="PTHR41244:SF1">
    <property type="entry name" value="GLYCOSYLTRANSFERASE"/>
    <property type="match status" value="1"/>
</dbReference>
<reference evidence="2" key="1">
    <citation type="submission" date="2016-10" db="EMBL/GenBank/DDBJ databases">
        <authorList>
            <person name="Varghese N."/>
            <person name="Submissions S."/>
        </authorList>
    </citation>
    <scope>NUCLEOTIDE SEQUENCE [LARGE SCALE GENOMIC DNA]</scope>
    <source>
        <strain evidence="2">DSM 18609</strain>
    </source>
</reference>
<dbReference type="AlphaFoldDB" id="A0A1G6X3S2"/>
<dbReference type="Proteomes" id="UP000199455">
    <property type="component" value="Unassembled WGS sequence"/>
</dbReference>
<protein>
    <submittedName>
        <fullName evidence="1">Glycosyltransferase WbsX</fullName>
    </submittedName>
</protein>